<dbReference type="GO" id="GO:0046872">
    <property type="term" value="F:metal ion binding"/>
    <property type="evidence" value="ECO:0007669"/>
    <property type="project" value="UniProtKB-UniRule"/>
</dbReference>
<dbReference type="NCBIfam" id="TIGR00539">
    <property type="entry name" value="hemN_rel"/>
    <property type="match status" value="1"/>
</dbReference>
<comment type="subcellular location">
    <subcellularLocation>
        <location evidence="10">Cytoplasm</location>
    </subcellularLocation>
</comment>
<comment type="cofactor">
    <cofactor evidence="1">
        <name>[4Fe-4S] cluster</name>
        <dbReference type="ChEBI" id="CHEBI:49883"/>
    </cofactor>
</comment>
<evidence type="ECO:0000256" key="1">
    <source>
        <dbReference type="ARBA" id="ARBA00001966"/>
    </source>
</evidence>
<evidence type="ECO:0000313" key="12">
    <source>
        <dbReference type="EMBL" id="SHG93927.1"/>
    </source>
</evidence>
<dbReference type="PANTHER" id="PTHR13932">
    <property type="entry name" value="COPROPORPHYRINIGEN III OXIDASE"/>
    <property type="match status" value="1"/>
</dbReference>
<dbReference type="GO" id="GO:0006779">
    <property type="term" value="P:porphyrin-containing compound biosynthetic process"/>
    <property type="evidence" value="ECO:0007669"/>
    <property type="project" value="InterPro"/>
</dbReference>
<evidence type="ECO:0000256" key="3">
    <source>
        <dbReference type="ARBA" id="ARBA00017228"/>
    </source>
</evidence>
<comment type="function">
    <text evidence="10">Probably acts as a heme chaperone, transferring heme to an unknown acceptor. Binds one molecule of heme per monomer, possibly covalently. Binds 1 [4Fe-4S] cluster. The cluster is coordinated with 3 cysteines and an exchangeable S-adenosyl-L-methionine.</text>
</comment>
<dbReference type="SMART" id="SM00729">
    <property type="entry name" value="Elp3"/>
    <property type="match status" value="1"/>
</dbReference>
<dbReference type="STRING" id="947013.SAMN04488109_2554"/>
<dbReference type="InterPro" id="IPR007197">
    <property type="entry name" value="rSAM"/>
</dbReference>
<evidence type="ECO:0000256" key="2">
    <source>
        <dbReference type="ARBA" id="ARBA00006100"/>
    </source>
</evidence>
<dbReference type="PANTHER" id="PTHR13932:SF5">
    <property type="entry name" value="RADICAL S-ADENOSYL METHIONINE DOMAIN-CONTAINING PROTEIN 1, MITOCHONDRIAL"/>
    <property type="match status" value="1"/>
</dbReference>
<dbReference type="SFLD" id="SFLDS00029">
    <property type="entry name" value="Radical_SAM"/>
    <property type="match status" value="1"/>
</dbReference>
<dbReference type="InterPro" id="IPR034505">
    <property type="entry name" value="Coproporphyrinogen-III_oxidase"/>
</dbReference>
<accession>A0A1M5NWQ2</accession>
<dbReference type="GO" id="GO:0005737">
    <property type="term" value="C:cytoplasm"/>
    <property type="evidence" value="ECO:0007669"/>
    <property type="project" value="UniProtKB-SubCell"/>
</dbReference>
<dbReference type="SFLD" id="SFLDG01065">
    <property type="entry name" value="anaerobic_coproporphyrinogen-I"/>
    <property type="match status" value="1"/>
</dbReference>
<reference evidence="12 13" key="1">
    <citation type="submission" date="2016-11" db="EMBL/GenBank/DDBJ databases">
        <authorList>
            <person name="Jaros S."/>
            <person name="Januszkiewicz K."/>
            <person name="Wedrychowicz H."/>
        </authorList>
    </citation>
    <scope>NUCLEOTIDE SEQUENCE [LARGE SCALE GENOMIC DNA]</scope>
    <source>
        <strain evidence="12 13">DSM 24574</strain>
    </source>
</reference>
<evidence type="ECO:0000256" key="9">
    <source>
        <dbReference type="ARBA" id="ARBA00023186"/>
    </source>
</evidence>
<feature type="domain" description="Radical SAM core" evidence="11">
    <location>
        <begin position="4"/>
        <end position="239"/>
    </location>
</feature>
<dbReference type="SFLD" id="SFLDF00562">
    <property type="entry name" value="HemN-like__clustered_with_heat"/>
    <property type="match status" value="1"/>
</dbReference>
<keyword evidence="13" id="KW-1185">Reference proteome</keyword>
<sequence>MQVSLYRFMPGIYIHIPFCKQACHYCDFHFSTNLENRGAIVRALLEELVLQRDYLGGEQVNTLYFGGGTPSVLTPEELDQILDTVHKTFSVNPHAEVTLEANPDDLSREKLKALRQAGINRLSVGIQSFDDVVLKFLHRAHDAALARRCISDAYEVGFQNISLDLIYAIPDQDEVVWERNIEEALRLKPQHISSYSLTIEEKTTFGRWAAKGKLTPVADDTAGHQLLVLVDRLERAGFEQYEVSNFSLPGFQSKHNSSYWRSEKYLGVGPSAHSYDGVSRQFNVSNNAFYLKALQERRIPATIEVLTREDQINDYLLTTLRTSWGTDLARILNLWGYDLLAAHEGYIGALVENGHALLESRVLRLTKNGKLLADKIASDLFLLTP</sequence>
<comment type="similarity">
    <text evidence="2">Belongs to the anaerobic coproporphyrinogen-III oxidase family. HemW subfamily.</text>
</comment>
<evidence type="ECO:0000259" key="11">
    <source>
        <dbReference type="PROSITE" id="PS51918"/>
    </source>
</evidence>
<keyword evidence="4 10" id="KW-0349">Heme</keyword>
<dbReference type="SFLD" id="SFLDF00288">
    <property type="entry name" value="HemN-like__clustered_with_nucl"/>
    <property type="match status" value="1"/>
</dbReference>
<dbReference type="InterPro" id="IPR013785">
    <property type="entry name" value="Aldolase_TIM"/>
</dbReference>
<dbReference type="GO" id="GO:0004109">
    <property type="term" value="F:coproporphyrinogen oxidase activity"/>
    <property type="evidence" value="ECO:0007669"/>
    <property type="project" value="InterPro"/>
</dbReference>
<evidence type="ECO:0000256" key="10">
    <source>
        <dbReference type="RuleBase" id="RU364116"/>
    </source>
</evidence>
<evidence type="ECO:0000256" key="8">
    <source>
        <dbReference type="ARBA" id="ARBA00023014"/>
    </source>
</evidence>
<keyword evidence="8 10" id="KW-0411">Iron-sulfur</keyword>
<evidence type="ECO:0000313" key="13">
    <source>
        <dbReference type="Proteomes" id="UP000184212"/>
    </source>
</evidence>
<name>A0A1M5NWQ2_9BACT</name>
<dbReference type="InterPro" id="IPR058240">
    <property type="entry name" value="rSAM_sf"/>
</dbReference>
<keyword evidence="7 10" id="KW-0408">Iron</keyword>
<dbReference type="EMBL" id="FQWQ01000001">
    <property type="protein sequence ID" value="SHG93927.1"/>
    <property type="molecule type" value="Genomic_DNA"/>
</dbReference>
<dbReference type="Proteomes" id="UP000184212">
    <property type="component" value="Unassembled WGS sequence"/>
</dbReference>
<proteinExistence type="inferred from homology"/>
<evidence type="ECO:0000256" key="4">
    <source>
        <dbReference type="ARBA" id="ARBA00022617"/>
    </source>
</evidence>
<dbReference type="SUPFAM" id="SSF102114">
    <property type="entry name" value="Radical SAM enzymes"/>
    <property type="match status" value="1"/>
</dbReference>
<keyword evidence="5 10" id="KW-0949">S-adenosyl-L-methionine</keyword>
<dbReference type="InterPro" id="IPR004559">
    <property type="entry name" value="HemW-like"/>
</dbReference>
<evidence type="ECO:0000256" key="7">
    <source>
        <dbReference type="ARBA" id="ARBA00023004"/>
    </source>
</evidence>
<keyword evidence="9 10" id="KW-0143">Chaperone</keyword>
<keyword evidence="6 10" id="KW-0479">Metal-binding</keyword>
<dbReference type="GO" id="GO:0051539">
    <property type="term" value="F:4 iron, 4 sulfur cluster binding"/>
    <property type="evidence" value="ECO:0007669"/>
    <property type="project" value="UniProtKB-UniRule"/>
</dbReference>
<dbReference type="PROSITE" id="PS51918">
    <property type="entry name" value="RADICAL_SAM"/>
    <property type="match status" value="1"/>
</dbReference>
<evidence type="ECO:0000256" key="5">
    <source>
        <dbReference type="ARBA" id="ARBA00022691"/>
    </source>
</evidence>
<dbReference type="Pfam" id="PF04055">
    <property type="entry name" value="Radical_SAM"/>
    <property type="match status" value="1"/>
</dbReference>
<dbReference type="AlphaFoldDB" id="A0A1M5NWQ2"/>
<evidence type="ECO:0000256" key="6">
    <source>
        <dbReference type="ARBA" id="ARBA00022723"/>
    </source>
</evidence>
<keyword evidence="10" id="KW-0963">Cytoplasm</keyword>
<organism evidence="12 13">
    <name type="scientific">Chryseolinea serpens</name>
    <dbReference type="NCBI Taxonomy" id="947013"/>
    <lineage>
        <taxon>Bacteria</taxon>
        <taxon>Pseudomonadati</taxon>
        <taxon>Bacteroidota</taxon>
        <taxon>Cytophagia</taxon>
        <taxon>Cytophagales</taxon>
        <taxon>Fulvivirgaceae</taxon>
        <taxon>Chryseolinea</taxon>
    </lineage>
</organism>
<keyword evidence="10" id="KW-0004">4Fe-4S</keyword>
<gene>
    <name evidence="12" type="ORF">SAMN04488109_2554</name>
</gene>
<dbReference type="InterPro" id="IPR006638">
    <property type="entry name" value="Elp3/MiaA/NifB-like_rSAM"/>
</dbReference>
<protein>
    <recommendedName>
        <fullName evidence="3 10">Heme chaperone HemW</fullName>
    </recommendedName>
</protein>
<dbReference type="Gene3D" id="3.20.20.70">
    <property type="entry name" value="Aldolase class I"/>
    <property type="match status" value="1"/>
</dbReference>